<evidence type="ECO:0000256" key="5">
    <source>
        <dbReference type="ARBA" id="ARBA00073308"/>
    </source>
</evidence>
<feature type="active site" description="Proton acceptor" evidence="7">
    <location>
        <position position="171"/>
    </location>
</feature>
<dbReference type="HOGENOM" id="CLU_011405_5_2_11"/>
<proteinExistence type="inferred from homology"/>
<dbReference type="PRINTS" id="PR00072">
    <property type="entry name" value="MALOXRDTASE"/>
</dbReference>
<dbReference type="InterPro" id="IPR001891">
    <property type="entry name" value="Malic_OxRdtase"/>
</dbReference>
<evidence type="ECO:0000256" key="3">
    <source>
        <dbReference type="ARBA" id="ARBA00022723"/>
    </source>
</evidence>
<reference evidence="14 15" key="1">
    <citation type="journal article" date="2010" name="J. Bacteriol.">
        <title>Genome sequence of the milbemycin-producing bacterium Streptomyces bingchenggensis.</title>
        <authorList>
            <person name="Wang X.J."/>
            <person name="Yan Y.J."/>
            <person name="Zhang B."/>
            <person name="An J."/>
            <person name="Wang J.J."/>
            <person name="Tian J."/>
            <person name="Jiang L."/>
            <person name="Chen Y.H."/>
            <person name="Huang S.X."/>
            <person name="Yin M."/>
            <person name="Zhang J."/>
            <person name="Gao A.L."/>
            <person name="Liu C.X."/>
            <person name="Zhu Z.X."/>
            <person name="Xiang W.S."/>
        </authorList>
    </citation>
    <scope>NUCLEOTIDE SEQUENCE [LARGE SCALE GENOMIC DNA]</scope>
    <source>
        <strain evidence="14 15">BCW-1</strain>
    </source>
</reference>
<dbReference type="GO" id="GO:0051287">
    <property type="term" value="F:NAD binding"/>
    <property type="evidence" value="ECO:0007669"/>
    <property type="project" value="InterPro"/>
</dbReference>
<evidence type="ECO:0000259" key="12">
    <source>
        <dbReference type="SMART" id="SM00919"/>
    </source>
</evidence>
<dbReference type="GO" id="GO:0004470">
    <property type="term" value="F:malic enzyme activity"/>
    <property type="evidence" value="ECO:0007669"/>
    <property type="project" value="InterPro"/>
</dbReference>
<dbReference type="PATRIC" id="fig|749414.3.peg.382"/>
<dbReference type="PANTHER" id="PTHR23406:SF34">
    <property type="entry name" value="NAD-DEPENDENT MALIC ENZYME, MITOCHONDRIAL"/>
    <property type="match status" value="1"/>
</dbReference>
<feature type="binding site" evidence="9">
    <location>
        <position position="266"/>
    </location>
    <ligand>
        <name>a divalent metal cation</name>
        <dbReference type="ChEBI" id="CHEBI:60240"/>
    </ligand>
</feature>
<dbReference type="SMART" id="SM01274">
    <property type="entry name" value="malic"/>
    <property type="match status" value="1"/>
</dbReference>
<evidence type="ECO:0000313" key="15">
    <source>
        <dbReference type="Proteomes" id="UP000000377"/>
    </source>
</evidence>
<sequence length="556" mass="59697">MTETRRRTPATPAALADPPRNHGVAFTQEERDALGLTGRLPSGVLTLDQQAQRAYQQMNAQGGDLAKNVYLEQLHDRNETLYFKVLSDHLAELLPIVYDPTVGEAIEKYSNEYRRPRGIFLSIDRPEDMERAFATLELGPEDVDLIVCSDAEQILGIGDWGVGGIQIAVGKLAVYTAAAGVDPRRVVPVSLDVGTDRKSLLDDPLYLGNRHPRVRGADYDAFMEKYLETASSLFPHALLHFEDFGPSNARRILEQYGRRYRIFNDDMQGTGAITLAAALSAVKVSGVRMRDQRLVVFGAGTAGVGIADQLRDAMVRDGADRGQATGQVWLIDKQGLLIRGMADLRDFQQPYARDPAEVADWARDDGAISLLETVRRVKPTILLGTSTVHGAFTREVVQAMSEGTERPIVLPLSNPTSRIEAMPADVIAWSKGKALVATGIPVAPVEYGGVTYRIGQANNALLYPGLGLGTIVSGASQVTAGMLLAAAQAVADQVDASGPGASLLPPVENLRESSAITATAVVKAALDEGVATCKPADVADAVREAMWQPAYTAGAT</sequence>
<evidence type="ECO:0000256" key="9">
    <source>
        <dbReference type="PIRSR" id="PIRSR000106-3"/>
    </source>
</evidence>
<feature type="active site" description="Proton donor" evidence="7">
    <location>
        <position position="98"/>
    </location>
</feature>
<dbReference type="Gene3D" id="3.40.50.10380">
    <property type="entry name" value="Malic enzyme, N-terminal domain"/>
    <property type="match status" value="1"/>
</dbReference>
<dbReference type="InterPro" id="IPR046346">
    <property type="entry name" value="Aminoacid_DH-like_N_sf"/>
</dbReference>
<dbReference type="KEGG" id="sbh:SBI_00371"/>
<dbReference type="SMART" id="SM00919">
    <property type="entry name" value="Malic_M"/>
    <property type="match status" value="1"/>
</dbReference>
<keyword evidence="3 9" id="KW-0479">Metal-binding</keyword>
<dbReference type="PIRSF" id="PIRSF000106">
    <property type="entry name" value="ME"/>
    <property type="match status" value="1"/>
</dbReference>
<dbReference type="Gene3D" id="3.40.50.720">
    <property type="entry name" value="NAD(P)-binding Rossmann-like Domain"/>
    <property type="match status" value="1"/>
</dbReference>
<dbReference type="SUPFAM" id="SSF51735">
    <property type="entry name" value="NAD(P)-binding Rossmann-fold domains"/>
    <property type="match status" value="1"/>
</dbReference>
<accession>D7BYG4</accession>
<dbReference type="SUPFAM" id="SSF53223">
    <property type="entry name" value="Aminoacid dehydrogenase-like, N-terminal domain"/>
    <property type="match status" value="1"/>
</dbReference>
<comment type="cofactor">
    <cofactor evidence="9">
        <name>Mg(2+)</name>
        <dbReference type="ChEBI" id="CHEBI:18420"/>
    </cofactor>
    <cofactor evidence="9">
        <name>Mn(2+)</name>
        <dbReference type="ChEBI" id="CHEBI:29035"/>
    </cofactor>
    <text evidence="9">Divalent metal cations. Prefers magnesium or manganese.</text>
</comment>
<dbReference type="InterPro" id="IPR037062">
    <property type="entry name" value="Malic_N_dom_sf"/>
</dbReference>
<organism evidence="14 15">
    <name type="scientific">Streptomyces bingchenggensis (strain BCW-1)</name>
    <dbReference type="NCBI Taxonomy" id="749414"/>
    <lineage>
        <taxon>Bacteria</taxon>
        <taxon>Bacillati</taxon>
        <taxon>Actinomycetota</taxon>
        <taxon>Actinomycetes</taxon>
        <taxon>Kitasatosporales</taxon>
        <taxon>Streptomycetaceae</taxon>
        <taxon>Streptomyces</taxon>
    </lineage>
</organism>
<keyword evidence="4" id="KW-0520">NAD</keyword>
<name>D7BYG4_STRBB</name>
<feature type="binding site" evidence="9">
    <location>
        <position position="243"/>
    </location>
    <ligand>
        <name>a divalent metal cation</name>
        <dbReference type="ChEBI" id="CHEBI:60240"/>
    </ligand>
</feature>
<gene>
    <name evidence="14" type="ordered locus">SBI_00371</name>
</gene>
<evidence type="ECO:0000256" key="6">
    <source>
        <dbReference type="ARBA" id="ARBA00082317"/>
    </source>
</evidence>
<feature type="region of interest" description="Disordered" evidence="11">
    <location>
        <begin position="1"/>
        <end position="21"/>
    </location>
</feature>
<dbReference type="NCBIfam" id="NF010052">
    <property type="entry name" value="PRK13529.1"/>
    <property type="match status" value="1"/>
</dbReference>
<evidence type="ECO:0000256" key="2">
    <source>
        <dbReference type="ARBA" id="ARBA00008785"/>
    </source>
</evidence>
<dbReference type="Pfam" id="PF00390">
    <property type="entry name" value="malic"/>
    <property type="match status" value="1"/>
</dbReference>
<dbReference type="GO" id="GO:0046872">
    <property type="term" value="F:metal ion binding"/>
    <property type="evidence" value="ECO:0007669"/>
    <property type="project" value="UniProtKB-KW"/>
</dbReference>
<dbReference type="eggNOG" id="COG0281">
    <property type="taxonomic scope" value="Bacteria"/>
</dbReference>
<dbReference type="PROSITE" id="PS00331">
    <property type="entry name" value="MALIC_ENZYMES"/>
    <property type="match status" value="1"/>
</dbReference>
<evidence type="ECO:0000256" key="11">
    <source>
        <dbReference type="SAM" id="MobiDB-lite"/>
    </source>
</evidence>
<dbReference type="GO" id="GO:0016616">
    <property type="term" value="F:oxidoreductase activity, acting on the CH-OH group of donors, NAD or NADP as acceptor"/>
    <property type="evidence" value="ECO:0007669"/>
    <property type="project" value="InterPro"/>
</dbReference>
<evidence type="ECO:0000256" key="8">
    <source>
        <dbReference type="PIRSR" id="PIRSR000106-2"/>
    </source>
</evidence>
<evidence type="ECO:0000256" key="1">
    <source>
        <dbReference type="ARBA" id="ARBA00001936"/>
    </source>
</evidence>
<dbReference type="FunFam" id="3.40.50.10380:FF:000001">
    <property type="entry name" value="NAD-dependent malic enzyme"/>
    <property type="match status" value="1"/>
</dbReference>
<dbReference type="PANTHER" id="PTHR23406">
    <property type="entry name" value="MALIC ENZYME-RELATED"/>
    <property type="match status" value="1"/>
</dbReference>
<dbReference type="Pfam" id="PF03949">
    <property type="entry name" value="Malic_M"/>
    <property type="match status" value="1"/>
</dbReference>
<comment type="cofactor">
    <cofactor evidence="1">
        <name>Mn(2+)</name>
        <dbReference type="ChEBI" id="CHEBI:29035"/>
    </cofactor>
</comment>
<dbReference type="EMBL" id="CP002047">
    <property type="protein sequence ID" value="ADI03492.1"/>
    <property type="molecule type" value="Genomic_DNA"/>
</dbReference>
<dbReference type="InterPro" id="IPR036291">
    <property type="entry name" value="NAD(P)-bd_dom_sf"/>
</dbReference>
<evidence type="ECO:0000256" key="4">
    <source>
        <dbReference type="ARBA" id="ARBA00023027"/>
    </source>
</evidence>
<feature type="compositionally biased region" description="Low complexity" evidence="11">
    <location>
        <begin position="7"/>
        <end position="18"/>
    </location>
</feature>
<dbReference type="InterPro" id="IPR012302">
    <property type="entry name" value="Malic_NAD-bd"/>
</dbReference>
<evidence type="ECO:0000313" key="14">
    <source>
        <dbReference type="EMBL" id="ADI03492.1"/>
    </source>
</evidence>
<evidence type="ECO:0000256" key="10">
    <source>
        <dbReference type="RuleBase" id="RU003427"/>
    </source>
</evidence>
<dbReference type="GO" id="GO:0006108">
    <property type="term" value="P:malate metabolic process"/>
    <property type="evidence" value="ECO:0007669"/>
    <property type="project" value="TreeGrafter"/>
</dbReference>
<dbReference type="Proteomes" id="UP000000377">
    <property type="component" value="Chromosome"/>
</dbReference>
<feature type="domain" description="Malic enzyme N-terminal" evidence="13">
    <location>
        <begin position="75"/>
        <end position="257"/>
    </location>
</feature>
<feature type="binding site" evidence="8">
    <location>
        <position position="458"/>
    </location>
    <ligand>
        <name>(S)-malate</name>
        <dbReference type="ChEBI" id="CHEBI:15589"/>
    </ligand>
</feature>
<dbReference type="AlphaFoldDB" id="D7BYG4"/>
<feature type="binding site" evidence="8">
    <location>
        <position position="414"/>
    </location>
    <ligand>
        <name>(S)-malate</name>
        <dbReference type="ChEBI" id="CHEBI:15589"/>
    </ligand>
</feature>
<feature type="binding site" evidence="9">
    <location>
        <position position="242"/>
    </location>
    <ligand>
        <name>a divalent metal cation</name>
        <dbReference type="ChEBI" id="CHEBI:60240"/>
    </ligand>
</feature>
<evidence type="ECO:0000259" key="13">
    <source>
        <dbReference type="SMART" id="SM01274"/>
    </source>
</evidence>
<keyword evidence="14" id="KW-0560">Oxidoreductase</keyword>
<dbReference type="InterPro" id="IPR015884">
    <property type="entry name" value="Malic_enzyme_CS"/>
</dbReference>
<dbReference type="STRING" id="749414.SBI_00371"/>
<dbReference type="GO" id="GO:0005829">
    <property type="term" value="C:cytosol"/>
    <property type="evidence" value="ECO:0007669"/>
    <property type="project" value="TreeGrafter"/>
</dbReference>
<protein>
    <recommendedName>
        <fullName evidence="5">Putative malate oxidoreductase [NAD]</fullName>
    </recommendedName>
    <alternativeName>
        <fullName evidence="6">Malic enzyme</fullName>
    </alternativeName>
</protein>
<comment type="similarity">
    <text evidence="2 10">Belongs to the malic enzymes family.</text>
</comment>
<dbReference type="RefSeq" id="WP_014172971.1">
    <property type="nucleotide sequence ID" value="NC_016582.1"/>
</dbReference>
<evidence type="ECO:0000256" key="7">
    <source>
        <dbReference type="PIRSR" id="PIRSR000106-1"/>
    </source>
</evidence>
<feature type="domain" description="Malic enzyme NAD-binding" evidence="12">
    <location>
        <begin position="267"/>
        <end position="526"/>
    </location>
</feature>
<keyword evidence="15" id="KW-1185">Reference proteome</keyword>
<dbReference type="InterPro" id="IPR012301">
    <property type="entry name" value="Malic_N_dom"/>
</dbReference>